<protein>
    <submittedName>
        <fullName evidence="6">Methyl-accepting chemotaxis protein McpA</fullName>
    </submittedName>
</protein>
<organism evidence="6">
    <name type="scientific">bioreactor metagenome</name>
    <dbReference type="NCBI Taxonomy" id="1076179"/>
    <lineage>
        <taxon>unclassified sequences</taxon>
        <taxon>metagenomes</taxon>
        <taxon>ecological metagenomes</taxon>
    </lineage>
</organism>
<sequence>MGDTGVLFVMSPDGIVLSHPDEKLIGQSVKDQEVFKVINSEKEGFKEYTFKGKHKYTSFITNDKTSWKIALSFNTNETANELNTINKTNILIALLSSIMGVIFALYISRMITKPLKVLEDGINKAASGDLTEDINIKSKDEFGNIGNAFNQMTASLKSLIGEIVSSAKIVSENSMSLRDMSAQTSSATTEVASTIGEIARTATSQAVQTQRGMEKSEQLSESIDEISKAIHTVKEVYDNVTKLNSNGMKEIEDLTSKTALVTSETERLNEVIVAMDTSSQKIGEIIETIKSIADQTNLLALNASIEAARAGEAGRGFSVVAEEIRKLSESTAYSTEEINKLIIDIQKRSSNAVTSISATKDTLGKQIGAVNGTREVFGEMYKSIVEVSNYMKHIEALNKTMIINKEDIVEAITEISGASEETSASTEEVSASAEEILAIIEDLSASTNKLSELAENLLQEVHSFKVE</sequence>
<keyword evidence="1" id="KW-0807">Transducer</keyword>
<dbReference type="CDD" id="cd06225">
    <property type="entry name" value="HAMP"/>
    <property type="match status" value="1"/>
</dbReference>
<dbReference type="Gene3D" id="1.10.287.950">
    <property type="entry name" value="Methyl-accepting chemotaxis protein"/>
    <property type="match status" value="1"/>
</dbReference>
<evidence type="ECO:0000313" key="6">
    <source>
        <dbReference type="EMBL" id="MPM73194.1"/>
    </source>
</evidence>
<feature type="domain" description="HAMP" evidence="5">
    <location>
        <begin position="109"/>
        <end position="161"/>
    </location>
</feature>
<dbReference type="InterPro" id="IPR003660">
    <property type="entry name" value="HAMP_dom"/>
</dbReference>
<dbReference type="SMART" id="SM00304">
    <property type="entry name" value="HAMP"/>
    <property type="match status" value="1"/>
</dbReference>
<proteinExistence type="inferred from homology"/>
<keyword evidence="3" id="KW-0472">Membrane</keyword>
<dbReference type="Pfam" id="PF00672">
    <property type="entry name" value="HAMP"/>
    <property type="match status" value="1"/>
</dbReference>
<dbReference type="Gene3D" id="6.10.340.10">
    <property type="match status" value="1"/>
</dbReference>
<dbReference type="PANTHER" id="PTHR32089:SF112">
    <property type="entry name" value="LYSOZYME-LIKE PROTEIN-RELATED"/>
    <property type="match status" value="1"/>
</dbReference>
<dbReference type="GO" id="GO:0016020">
    <property type="term" value="C:membrane"/>
    <property type="evidence" value="ECO:0007669"/>
    <property type="project" value="InterPro"/>
</dbReference>
<evidence type="ECO:0000259" key="5">
    <source>
        <dbReference type="PROSITE" id="PS50885"/>
    </source>
</evidence>
<feature type="domain" description="Methyl-accepting transducer" evidence="4">
    <location>
        <begin position="180"/>
        <end position="437"/>
    </location>
</feature>
<comment type="caution">
    <text evidence="6">The sequence shown here is derived from an EMBL/GenBank/DDBJ whole genome shotgun (WGS) entry which is preliminary data.</text>
</comment>
<dbReference type="CDD" id="cd11386">
    <property type="entry name" value="MCP_signal"/>
    <property type="match status" value="1"/>
</dbReference>
<dbReference type="Gene3D" id="3.30.450.20">
    <property type="entry name" value="PAS domain"/>
    <property type="match status" value="1"/>
</dbReference>
<evidence type="ECO:0000259" key="4">
    <source>
        <dbReference type="PROSITE" id="PS50111"/>
    </source>
</evidence>
<dbReference type="EMBL" id="VSSQ01025208">
    <property type="protein sequence ID" value="MPM73194.1"/>
    <property type="molecule type" value="Genomic_DNA"/>
</dbReference>
<keyword evidence="3" id="KW-1133">Transmembrane helix</keyword>
<comment type="similarity">
    <text evidence="2">Belongs to the methyl-accepting chemotaxis (MCP) protein family.</text>
</comment>
<evidence type="ECO:0000256" key="3">
    <source>
        <dbReference type="SAM" id="Phobius"/>
    </source>
</evidence>
<dbReference type="PROSITE" id="PS50885">
    <property type="entry name" value="HAMP"/>
    <property type="match status" value="1"/>
</dbReference>
<name>A0A645C9N3_9ZZZZ</name>
<reference evidence="6" key="1">
    <citation type="submission" date="2019-08" db="EMBL/GenBank/DDBJ databases">
        <authorList>
            <person name="Kucharzyk K."/>
            <person name="Murdoch R.W."/>
            <person name="Higgins S."/>
            <person name="Loffler F."/>
        </authorList>
    </citation>
    <scope>NUCLEOTIDE SEQUENCE</scope>
</reference>
<keyword evidence="3" id="KW-0812">Transmembrane</keyword>
<evidence type="ECO:0000256" key="2">
    <source>
        <dbReference type="ARBA" id="ARBA00029447"/>
    </source>
</evidence>
<gene>
    <name evidence="6" type="primary">mcpA_11</name>
    <name evidence="6" type="ORF">SDC9_120170</name>
</gene>
<dbReference type="PANTHER" id="PTHR32089">
    <property type="entry name" value="METHYL-ACCEPTING CHEMOTAXIS PROTEIN MCPB"/>
    <property type="match status" value="1"/>
</dbReference>
<feature type="transmembrane region" description="Helical" evidence="3">
    <location>
        <begin position="90"/>
        <end position="107"/>
    </location>
</feature>
<dbReference type="GO" id="GO:0007165">
    <property type="term" value="P:signal transduction"/>
    <property type="evidence" value="ECO:0007669"/>
    <property type="project" value="UniProtKB-KW"/>
</dbReference>
<dbReference type="SUPFAM" id="SSF58104">
    <property type="entry name" value="Methyl-accepting chemotaxis protein (MCP) signaling domain"/>
    <property type="match status" value="1"/>
</dbReference>
<dbReference type="AlphaFoldDB" id="A0A645C9N3"/>
<dbReference type="Pfam" id="PF00015">
    <property type="entry name" value="MCPsignal"/>
    <property type="match status" value="1"/>
</dbReference>
<dbReference type="SMART" id="SM00283">
    <property type="entry name" value="MA"/>
    <property type="match status" value="1"/>
</dbReference>
<accession>A0A645C9N3</accession>
<evidence type="ECO:0000256" key="1">
    <source>
        <dbReference type="ARBA" id="ARBA00023224"/>
    </source>
</evidence>
<dbReference type="CDD" id="cd12912">
    <property type="entry name" value="PDC2_MCP_like"/>
    <property type="match status" value="1"/>
</dbReference>
<dbReference type="PROSITE" id="PS50111">
    <property type="entry name" value="CHEMOTAXIS_TRANSDUC_2"/>
    <property type="match status" value="1"/>
</dbReference>
<dbReference type="InterPro" id="IPR004089">
    <property type="entry name" value="MCPsignal_dom"/>
</dbReference>